<dbReference type="PANTHER" id="PTHR43917">
    <property type="match status" value="1"/>
</dbReference>
<dbReference type="SUPFAM" id="SSF52833">
    <property type="entry name" value="Thioredoxin-like"/>
    <property type="match status" value="1"/>
</dbReference>
<gene>
    <name evidence="9" type="ORF">DSTB1V02_LOCUS1649</name>
</gene>
<organism evidence="9">
    <name type="scientific">Darwinula stevensoni</name>
    <dbReference type="NCBI Taxonomy" id="69355"/>
    <lineage>
        <taxon>Eukaryota</taxon>
        <taxon>Metazoa</taxon>
        <taxon>Ecdysozoa</taxon>
        <taxon>Arthropoda</taxon>
        <taxon>Crustacea</taxon>
        <taxon>Oligostraca</taxon>
        <taxon>Ostracoda</taxon>
        <taxon>Podocopa</taxon>
        <taxon>Podocopida</taxon>
        <taxon>Darwinulocopina</taxon>
        <taxon>Darwinuloidea</taxon>
        <taxon>Darwinulidae</taxon>
        <taxon>Darwinula</taxon>
    </lineage>
</organism>
<comment type="subcellular location">
    <subcellularLocation>
        <location evidence="1">Cytoplasm</location>
    </subcellularLocation>
</comment>
<evidence type="ECO:0000259" key="8">
    <source>
        <dbReference type="PROSITE" id="PS50405"/>
    </source>
</evidence>
<dbReference type="PROSITE" id="PS50405">
    <property type="entry name" value="GST_CTER"/>
    <property type="match status" value="1"/>
</dbReference>
<dbReference type="SUPFAM" id="SSF47616">
    <property type="entry name" value="GST C-terminal domain-like"/>
    <property type="match status" value="1"/>
</dbReference>
<feature type="domain" description="GST C-terminal" evidence="8">
    <location>
        <begin position="72"/>
        <end position="210"/>
    </location>
</feature>
<evidence type="ECO:0000256" key="2">
    <source>
        <dbReference type="ARBA" id="ARBA00009899"/>
    </source>
</evidence>
<dbReference type="GO" id="GO:0005737">
    <property type="term" value="C:cytoplasm"/>
    <property type="evidence" value="ECO:0007669"/>
    <property type="project" value="UniProtKB-SubCell"/>
</dbReference>
<dbReference type="PANTHER" id="PTHR43917:SF8">
    <property type="entry name" value="GH16740P-RELATED"/>
    <property type="match status" value="1"/>
</dbReference>
<dbReference type="GO" id="GO:0004364">
    <property type="term" value="F:glutathione transferase activity"/>
    <property type="evidence" value="ECO:0007669"/>
    <property type="project" value="UniProtKB-EC"/>
</dbReference>
<dbReference type="InterPro" id="IPR010987">
    <property type="entry name" value="Glutathione-S-Trfase_C-like"/>
</dbReference>
<comment type="similarity">
    <text evidence="2">Belongs to the GST superfamily. Theta family.</text>
</comment>
<keyword evidence="5" id="KW-0963">Cytoplasm</keyword>
<evidence type="ECO:0000256" key="7">
    <source>
        <dbReference type="ARBA" id="ARBA00047960"/>
    </source>
</evidence>
<evidence type="ECO:0000313" key="9">
    <source>
        <dbReference type="EMBL" id="CAD7241667.1"/>
    </source>
</evidence>
<dbReference type="EMBL" id="LR899678">
    <property type="protein sequence ID" value="CAD7241667.1"/>
    <property type="molecule type" value="Genomic_DNA"/>
</dbReference>
<accession>A0A7R9A0P0</accession>
<dbReference type="EMBL" id="CAJPEV010000161">
    <property type="protein sequence ID" value="CAG0881625.1"/>
    <property type="molecule type" value="Genomic_DNA"/>
</dbReference>
<dbReference type="Proteomes" id="UP000677054">
    <property type="component" value="Unassembled WGS sequence"/>
</dbReference>
<comment type="catalytic activity">
    <reaction evidence="7">
        <text>RX + glutathione = an S-substituted glutathione + a halide anion + H(+)</text>
        <dbReference type="Rhea" id="RHEA:16437"/>
        <dbReference type="ChEBI" id="CHEBI:15378"/>
        <dbReference type="ChEBI" id="CHEBI:16042"/>
        <dbReference type="ChEBI" id="CHEBI:17792"/>
        <dbReference type="ChEBI" id="CHEBI:57925"/>
        <dbReference type="ChEBI" id="CHEBI:90779"/>
        <dbReference type="EC" id="2.5.1.18"/>
    </reaction>
</comment>
<dbReference type="OrthoDB" id="422574at2759"/>
<evidence type="ECO:0000256" key="3">
    <source>
        <dbReference type="ARBA" id="ARBA00011738"/>
    </source>
</evidence>
<sequence length="213" mass="24926">MLKYYFDLLSQPSRAVWIFLRMNNIPHIPCPVALRKDSVEDVVDWLVVANSVAILRYLCREFPVAEHWYPRNSCTQARVDEYMAWQHANTRLNCAMFFQAKWLNPTITGEPANEEDIQRFQQGMEKVLTELETVWLKDRHFISTDNDISLADLLAVCELEQPSIAGYDVYEGRPKLNDWGERVKARLNPYFGEAHTIVFRWKEKFSGKPPSKL</sequence>
<protein>
    <recommendedName>
        <fullName evidence="4">glutathione transferase</fullName>
        <ecNumber evidence="4">2.5.1.18</ecNumber>
    </recommendedName>
</protein>
<dbReference type="InterPro" id="IPR036249">
    <property type="entry name" value="Thioredoxin-like_sf"/>
</dbReference>
<dbReference type="Pfam" id="PF00043">
    <property type="entry name" value="GST_C"/>
    <property type="match status" value="1"/>
</dbReference>
<dbReference type="Gene3D" id="1.20.1050.10">
    <property type="match status" value="1"/>
</dbReference>
<dbReference type="InterPro" id="IPR004046">
    <property type="entry name" value="GST_C"/>
</dbReference>
<keyword evidence="6" id="KW-0808">Transferase</keyword>
<proteinExistence type="inferred from homology"/>
<evidence type="ECO:0000256" key="1">
    <source>
        <dbReference type="ARBA" id="ARBA00004496"/>
    </source>
</evidence>
<dbReference type="EC" id="2.5.1.18" evidence="4"/>
<evidence type="ECO:0000313" key="10">
    <source>
        <dbReference type="Proteomes" id="UP000677054"/>
    </source>
</evidence>
<reference evidence="9" key="1">
    <citation type="submission" date="2020-11" db="EMBL/GenBank/DDBJ databases">
        <authorList>
            <person name="Tran Van P."/>
        </authorList>
    </citation>
    <scope>NUCLEOTIDE SEQUENCE</scope>
</reference>
<evidence type="ECO:0000256" key="6">
    <source>
        <dbReference type="ARBA" id="ARBA00022679"/>
    </source>
</evidence>
<comment type="subunit">
    <text evidence="3">Homodimer.</text>
</comment>
<dbReference type="InterPro" id="IPR040077">
    <property type="entry name" value="GST_C_Theta"/>
</dbReference>
<dbReference type="InterPro" id="IPR051369">
    <property type="entry name" value="GST_Theta"/>
</dbReference>
<name>A0A7R9A0P0_9CRUS</name>
<dbReference type="FunFam" id="1.20.1050.10:FF:000008">
    <property type="entry name" value="Glutathione S-transferase theta-1"/>
    <property type="match status" value="1"/>
</dbReference>
<dbReference type="AlphaFoldDB" id="A0A7R9A0P0"/>
<dbReference type="CDD" id="cd03183">
    <property type="entry name" value="GST_C_Theta"/>
    <property type="match status" value="1"/>
</dbReference>
<dbReference type="GO" id="GO:0006749">
    <property type="term" value="P:glutathione metabolic process"/>
    <property type="evidence" value="ECO:0007669"/>
    <property type="project" value="TreeGrafter"/>
</dbReference>
<evidence type="ECO:0000256" key="4">
    <source>
        <dbReference type="ARBA" id="ARBA00012452"/>
    </source>
</evidence>
<keyword evidence="10" id="KW-1185">Reference proteome</keyword>
<evidence type="ECO:0000256" key="5">
    <source>
        <dbReference type="ARBA" id="ARBA00022490"/>
    </source>
</evidence>
<dbReference type="InterPro" id="IPR036282">
    <property type="entry name" value="Glutathione-S-Trfase_C_sf"/>
</dbReference>